<keyword evidence="2" id="KW-1185">Reference proteome</keyword>
<dbReference type="VEuPathDB" id="VectorBase:PPAI006679"/>
<protein>
    <submittedName>
        <fullName evidence="1">Uncharacterized protein</fullName>
    </submittedName>
</protein>
<organism evidence="1 2">
    <name type="scientific">Phlebotomus papatasi</name>
    <name type="common">Sandfly</name>
    <dbReference type="NCBI Taxonomy" id="29031"/>
    <lineage>
        <taxon>Eukaryota</taxon>
        <taxon>Metazoa</taxon>
        <taxon>Ecdysozoa</taxon>
        <taxon>Arthropoda</taxon>
        <taxon>Hexapoda</taxon>
        <taxon>Insecta</taxon>
        <taxon>Pterygota</taxon>
        <taxon>Neoptera</taxon>
        <taxon>Endopterygota</taxon>
        <taxon>Diptera</taxon>
        <taxon>Nematocera</taxon>
        <taxon>Psychodoidea</taxon>
        <taxon>Psychodidae</taxon>
        <taxon>Phlebotomus</taxon>
        <taxon>Phlebotomus</taxon>
    </lineage>
</organism>
<evidence type="ECO:0000313" key="1">
    <source>
        <dbReference type="EnsemblMetazoa" id="PPAI006679-PA"/>
    </source>
</evidence>
<proteinExistence type="predicted"/>
<name>A0A1B0DF70_PHLPP</name>
<dbReference type="EnsemblMetazoa" id="PPAI006679-RA">
    <property type="protein sequence ID" value="PPAI006679-PA"/>
    <property type="gene ID" value="PPAI006679"/>
</dbReference>
<evidence type="ECO:0000313" key="2">
    <source>
        <dbReference type="Proteomes" id="UP000092462"/>
    </source>
</evidence>
<sequence length="59" mass="6511">MLDLLVPPKDMLNQGKLTVVSSASITLNDIHDIGHCIRESNVVVEGMASSSWTRSPYQR</sequence>
<dbReference type="EMBL" id="AJVK01058576">
    <property type="status" value="NOT_ANNOTATED_CDS"/>
    <property type="molecule type" value="Genomic_DNA"/>
</dbReference>
<reference evidence="1" key="1">
    <citation type="submission" date="2022-08" db="UniProtKB">
        <authorList>
            <consortium name="EnsemblMetazoa"/>
        </authorList>
    </citation>
    <scope>IDENTIFICATION</scope>
    <source>
        <strain evidence="1">Israel</strain>
    </source>
</reference>
<dbReference type="AlphaFoldDB" id="A0A1B0DF70"/>
<dbReference type="Proteomes" id="UP000092462">
    <property type="component" value="Unassembled WGS sequence"/>
</dbReference>
<accession>A0A1B0DF70</accession>